<evidence type="ECO:0000313" key="9">
    <source>
        <dbReference type="EMBL" id="CAJ0609126.1"/>
    </source>
</evidence>
<feature type="domain" description="Autophagy protein ATG17-like" evidence="7">
    <location>
        <begin position="126"/>
        <end position="463"/>
    </location>
</feature>
<dbReference type="Gene3D" id="3.10.20.90">
    <property type="entry name" value="Phosphatidylinositol 3-kinase Catalytic Subunit, Chain A, domain 1"/>
    <property type="match status" value="1"/>
</dbReference>
<dbReference type="EMBL" id="CATQJL010000326">
    <property type="protein sequence ID" value="CAJ0609126.1"/>
    <property type="molecule type" value="Genomic_DNA"/>
</dbReference>
<evidence type="ECO:0000259" key="8">
    <source>
        <dbReference type="Pfam" id="PF10377"/>
    </source>
</evidence>
<evidence type="ECO:0008006" key="11">
    <source>
        <dbReference type="Google" id="ProtNLM"/>
    </source>
</evidence>
<organism evidence="9 10">
    <name type="scientific">Cylicocyclus nassatus</name>
    <name type="common">Nematode worm</name>
    <dbReference type="NCBI Taxonomy" id="53992"/>
    <lineage>
        <taxon>Eukaryota</taxon>
        <taxon>Metazoa</taxon>
        <taxon>Ecdysozoa</taxon>
        <taxon>Nematoda</taxon>
        <taxon>Chromadorea</taxon>
        <taxon>Rhabditida</taxon>
        <taxon>Rhabditina</taxon>
        <taxon>Rhabditomorpha</taxon>
        <taxon>Strongyloidea</taxon>
        <taxon>Strongylidae</taxon>
        <taxon>Cylicocyclus</taxon>
    </lineage>
</organism>
<keyword evidence="10" id="KW-1185">Reference proteome</keyword>
<feature type="coiled-coil region" evidence="5">
    <location>
        <begin position="775"/>
        <end position="860"/>
    </location>
</feature>
<dbReference type="InterPro" id="IPR045326">
    <property type="entry name" value="ATG17-like_dom"/>
</dbReference>
<protein>
    <recommendedName>
        <fullName evidence="11">Autophagy-related protein 11 C-terminal domain-containing protein</fullName>
    </recommendedName>
</protein>
<feature type="domain" description="Autophagy-related protein 11 C-terminal" evidence="8">
    <location>
        <begin position="1046"/>
        <end position="1140"/>
    </location>
</feature>
<dbReference type="GO" id="GO:1990316">
    <property type="term" value="C:Atg1/ULK1 kinase complex"/>
    <property type="evidence" value="ECO:0007669"/>
    <property type="project" value="TreeGrafter"/>
</dbReference>
<gene>
    <name evidence="9" type="ORF">CYNAS_LOCUS21109</name>
</gene>
<dbReference type="GO" id="GO:0000422">
    <property type="term" value="P:autophagy of mitochondrion"/>
    <property type="evidence" value="ECO:0007669"/>
    <property type="project" value="TreeGrafter"/>
</dbReference>
<feature type="region of interest" description="Disordered" evidence="6">
    <location>
        <begin position="639"/>
        <end position="663"/>
    </location>
</feature>
<comment type="caution">
    <text evidence="9">The sequence shown here is derived from an EMBL/GenBank/DDBJ whole genome shotgun (WGS) entry which is preliminary data.</text>
</comment>
<feature type="compositionally biased region" description="Polar residues" evidence="6">
    <location>
        <begin position="644"/>
        <end position="656"/>
    </location>
</feature>
<evidence type="ECO:0000256" key="5">
    <source>
        <dbReference type="SAM" id="Coils"/>
    </source>
</evidence>
<dbReference type="SUPFAM" id="SSF54236">
    <property type="entry name" value="Ubiquitin-like"/>
    <property type="match status" value="1"/>
</dbReference>
<evidence type="ECO:0000256" key="2">
    <source>
        <dbReference type="ARBA" id="ARBA00022927"/>
    </source>
</evidence>
<feature type="coiled-coil region" evidence="5">
    <location>
        <begin position="166"/>
        <end position="193"/>
    </location>
</feature>
<keyword evidence="3" id="KW-0072">Autophagy</keyword>
<dbReference type="Proteomes" id="UP001176961">
    <property type="component" value="Unassembled WGS sequence"/>
</dbReference>
<dbReference type="PANTHER" id="PTHR13222">
    <property type="entry name" value="RB1-INDUCIBLE COILED-COIL"/>
    <property type="match status" value="1"/>
</dbReference>
<dbReference type="InterPro" id="IPR040040">
    <property type="entry name" value="ATG11"/>
</dbReference>
<dbReference type="GO" id="GO:0034045">
    <property type="term" value="C:phagophore assembly site membrane"/>
    <property type="evidence" value="ECO:0007669"/>
    <property type="project" value="TreeGrafter"/>
</dbReference>
<proteinExistence type="predicted"/>
<dbReference type="GO" id="GO:0019901">
    <property type="term" value="F:protein kinase binding"/>
    <property type="evidence" value="ECO:0007669"/>
    <property type="project" value="TreeGrafter"/>
</dbReference>
<reference evidence="9" key="1">
    <citation type="submission" date="2023-07" db="EMBL/GenBank/DDBJ databases">
        <authorList>
            <consortium name="CYATHOMIX"/>
        </authorList>
    </citation>
    <scope>NUCLEOTIDE SEQUENCE</scope>
    <source>
        <strain evidence="9">N/A</strain>
    </source>
</reference>
<keyword evidence="2" id="KW-0653">Protein transport</keyword>
<evidence type="ECO:0000256" key="3">
    <source>
        <dbReference type="ARBA" id="ARBA00023006"/>
    </source>
</evidence>
<sequence>MEFYYIFNVARGHRFHVEVLPQWKVRQLQENIAHLTGIRVDDQVLLKGCGEILDSESLIQCSPSENNADSPVYLFQRSSRSEREDSRHWDQEINEITSIIDVSIENACSSERDPDLHRAYLNIPLRARECRNASQSAIHACARFVEEHRLIHQGWMALVNNMDDSVVRLKRRAARFQHQVDKVRQQREKANELLQGFDAVTDQLKRIRLPGALLAYSRGSQPDRSSQSDLSLYAWISASDPQHSLQDLVQQVKEQINNFGQSDAMSTVQSIEKVVELSKDVNCREIKGFNKRISFLDHYLRQAEVRDEAINSHMLRIVETPSRIDQASMEELISEHRYILSQIYAELRELKNICNRFFQSKVEVLGILRVRLNSWIVRVYDRLFHAHNEVLVFEEKFTGLKQRLDLVRQIKEAPMMYATAVSEVVRRRTFQKEFALWHSLHVEKCSALSDEESQIRAQFSTKMEKHFLRVLFHGMFDSLPVFYVKSLPKFDESLGPIDAEHLRELRTSVEDLRQYLKVTAPQVFLRLSVRDPAMPSPAVQHGVMRREESFFTADSTFSLSSLTRNFPSTNWLSTDDMDSSPSTAPTLLMAKSPLSRVGSSSSLNIPAAPSLNQLSMLGEEEELPGQSSASVAKSAPIQIPTPQPRQMSEKSSQFSTPDDHFHTADPIEERQFPVDDLTSHSQTTYEALKPAAVQILSLSKDMLDLRAELSKNYDFFLESFSKLGELTGTTLADKMKRVKDHYDAELSRVTSEQQTYISELQHRIDDYSKLEALHREEKEALARDLALQRDEVQRLTDEAVQLQEKVRSETYKEGIIAMELEKNRLSTEYEEIIEGKDAQIRQLQKELEKKTAEVVRLQADPDSEAFRRSVIAEIRNELEKESKGKLDLLTKGINQKKDEECSRLRREMEYDMRVLEIEKNRSLKWLAFERDRLRELLISKSSEGESLCKNIEEELKTAMVAEQGEYKAIYGMSTGTQTDISYPVSVLSAVEEAAAAQYADMRDSVFAVENVPMAVEESVFVPGDVQAPGDERKEVCIQTRIGLRAMDRMVAVEDIVEGSTVLVIWNDRHNAYMLFSSSTYSHFVKESSVRRLGLATAVPNVPRRNWILGKVSHLDLCIIRKADNRYRLPVDTRVYRVDVEPLEGRLPRSERMAT</sequence>
<dbReference type="GO" id="GO:0060090">
    <property type="term" value="F:molecular adaptor activity"/>
    <property type="evidence" value="ECO:0007669"/>
    <property type="project" value="TreeGrafter"/>
</dbReference>
<dbReference type="InterPro" id="IPR029071">
    <property type="entry name" value="Ubiquitin-like_domsf"/>
</dbReference>
<keyword evidence="4 5" id="KW-0175">Coiled coil</keyword>
<dbReference type="AlphaFoldDB" id="A0AA36ME61"/>
<evidence type="ECO:0000313" key="10">
    <source>
        <dbReference type="Proteomes" id="UP001176961"/>
    </source>
</evidence>
<evidence type="ECO:0000259" key="7">
    <source>
        <dbReference type="Pfam" id="PF04108"/>
    </source>
</evidence>
<keyword evidence="1" id="KW-0813">Transport</keyword>
<dbReference type="InterPro" id="IPR019460">
    <property type="entry name" value="Atg11_C"/>
</dbReference>
<dbReference type="GO" id="GO:0061709">
    <property type="term" value="P:reticulophagy"/>
    <property type="evidence" value="ECO:0007669"/>
    <property type="project" value="TreeGrafter"/>
</dbReference>
<dbReference type="GO" id="GO:0000045">
    <property type="term" value="P:autophagosome assembly"/>
    <property type="evidence" value="ECO:0007669"/>
    <property type="project" value="InterPro"/>
</dbReference>
<dbReference type="PANTHER" id="PTHR13222:SF1">
    <property type="entry name" value="RB1-INDUCIBLE COILED-COIL PROTEIN 1"/>
    <property type="match status" value="1"/>
</dbReference>
<dbReference type="Pfam" id="PF10377">
    <property type="entry name" value="ATG11"/>
    <property type="match status" value="1"/>
</dbReference>
<accession>A0AA36ME61</accession>
<dbReference type="GO" id="GO:0061723">
    <property type="term" value="P:glycophagy"/>
    <property type="evidence" value="ECO:0007669"/>
    <property type="project" value="TreeGrafter"/>
</dbReference>
<dbReference type="GO" id="GO:0034727">
    <property type="term" value="P:piecemeal microautophagy of the nucleus"/>
    <property type="evidence" value="ECO:0007669"/>
    <property type="project" value="TreeGrafter"/>
</dbReference>
<name>A0AA36ME61_CYLNA</name>
<evidence type="ECO:0000256" key="4">
    <source>
        <dbReference type="ARBA" id="ARBA00023054"/>
    </source>
</evidence>
<dbReference type="Pfam" id="PF04108">
    <property type="entry name" value="ATG17_like"/>
    <property type="match status" value="1"/>
</dbReference>
<evidence type="ECO:0000256" key="6">
    <source>
        <dbReference type="SAM" id="MobiDB-lite"/>
    </source>
</evidence>
<dbReference type="GO" id="GO:0034517">
    <property type="term" value="P:ribophagy"/>
    <property type="evidence" value="ECO:0007669"/>
    <property type="project" value="TreeGrafter"/>
</dbReference>
<evidence type="ECO:0000256" key="1">
    <source>
        <dbReference type="ARBA" id="ARBA00022448"/>
    </source>
</evidence>
<dbReference type="GO" id="GO:0015031">
    <property type="term" value="P:protein transport"/>
    <property type="evidence" value="ECO:0007669"/>
    <property type="project" value="UniProtKB-KW"/>
</dbReference>